<comment type="caution">
    <text evidence="2">The sequence shown here is derived from an EMBL/GenBank/DDBJ whole genome shotgun (WGS) entry which is preliminary data.</text>
</comment>
<protein>
    <submittedName>
        <fullName evidence="2">Uncharacterized protein</fullName>
    </submittedName>
</protein>
<reference evidence="2" key="1">
    <citation type="submission" date="2019-12" db="EMBL/GenBank/DDBJ databases">
        <title>Genome sequencing and annotation of Brassica cretica.</title>
        <authorList>
            <person name="Studholme D.J."/>
            <person name="Sarris P.F."/>
        </authorList>
    </citation>
    <scope>NUCLEOTIDE SEQUENCE</scope>
    <source>
        <strain evidence="2">PFS-102/07</strain>
        <tissue evidence="2">Leaf</tissue>
    </source>
</reference>
<name>A0A8S9I3Y4_BRACR</name>
<sequence>MLMCVCVLIIWTGPNYFEIDLDMHKFNYIYRKRRESFRDRIKNEILHLGTPLLSNLAFPFSLRRHPLTDITHGQGTVVQDVVGPLRLIDGQHFPILQTFKLKELAENQSNGALINLTEVAKVETFTGDILASLKKKMSQVSRGTVRSPTMATRLILCFLVIPVLSSDEDKLFRLCTTISSDCGSSFVSVHQVPPSLISLAVSIGGLKQATNYFRERVGGRRGRLGSDAAPYVRHLPIGQAGGGKDNKGGLAKDCRA</sequence>
<feature type="compositionally biased region" description="Basic and acidic residues" evidence="1">
    <location>
        <begin position="244"/>
        <end position="256"/>
    </location>
</feature>
<feature type="region of interest" description="Disordered" evidence="1">
    <location>
        <begin position="236"/>
        <end position="256"/>
    </location>
</feature>
<evidence type="ECO:0000256" key="1">
    <source>
        <dbReference type="SAM" id="MobiDB-lite"/>
    </source>
</evidence>
<accession>A0A8S9I3Y4</accession>
<dbReference type="AlphaFoldDB" id="A0A8S9I3Y4"/>
<evidence type="ECO:0000313" key="2">
    <source>
        <dbReference type="EMBL" id="KAF2564167.1"/>
    </source>
</evidence>
<dbReference type="EMBL" id="QGKY02001250">
    <property type="protein sequence ID" value="KAF2564167.1"/>
    <property type="molecule type" value="Genomic_DNA"/>
</dbReference>
<proteinExistence type="predicted"/>
<organism evidence="2">
    <name type="scientific">Brassica cretica</name>
    <name type="common">Mustard</name>
    <dbReference type="NCBI Taxonomy" id="69181"/>
    <lineage>
        <taxon>Eukaryota</taxon>
        <taxon>Viridiplantae</taxon>
        <taxon>Streptophyta</taxon>
        <taxon>Embryophyta</taxon>
        <taxon>Tracheophyta</taxon>
        <taxon>Spermatophyta</taxon>
        <taxon>Magnoliopsida</taxon>
        <taxon>eudicotyledons</taxon>
        <taxon>Gunneridae</taxon>
        <taxon>Pentapetalae</taxon>
        <taxon>rosids</taxon>
        <taxon>malvids</taxon>
        <taxon>Brassicales</taxon>
        <taxon>Brassicaceae</taxon>
        <taxon>Brassiceae</taxon>
        <taxon>Brassica</taxon>
    </lineage>
</organism>
<gene>
    <name evidence="2" type="ORF">F2Q70_00016738</name>
</gene>